<dbReference type="Pfam" id="PF07690">
    <property type="entry name" value="MFS_1"/>
    <property type="match status" value="1"/>
</dbReference>
<evidence type="ECO:0000259" key="8">
    <source>
        <dbReference type="PROSITE" id="PS50850"/>
    </source>
</evidence>
<evidence type="ECO:0000256" key="2">
    <source>
        <dbReference type="ARBA" id="ARBA00008335"/>
    </source>
</evidence>
<feature type="transmembrane region" description="Helical" evidence="7">
    <location>
        <begin position="387"/>
        <end position="407"/>
    </location>
</feature>
<evidence type="ECO:0000256" key="1">
    <source>
        <dbReference type="ARBA" id="ARBA00004141"/>
    </source>
</evidence>
<feature type="transmembrane region" description="Helical" evidence="7">
    <location>
        <begin position="324"/>
        <end position="344"/>
    </location>
</feature>
<evidence type="ECO:0000256" key="7">
    <source>
        <dbReference type="SAM" id="Phobius"/>
    </source>
</evidence>
<dbReference type="Gene3D" id="1.20.1250.20">
    <property type="entry name" value="MFS general substrate transporter like domains"/>
    <property type="match status" value="1"/>
</dbReference>
<keyword evidence="10" id="KW-1185">Reference proteome</keyword>
<keyword evidence="5 7" id="KW-1133">Transmembrane helix</keyword>
<dbReference type="InterPro" id="IPR004752">
    <property type="entry name" value="AmpG_permease/AT-1"/>
</dbReference>
<dbReference type="EMBL" id="JARHUD010000009">
    <property type="protein sequence ID" value="MDF2097111.1"/>
    <property type="molecule type" value="Genomic_DNA"/>
</dbReference>
<feature type="transmembrane region" description="Helical" evidence="7">
    <location>
        <begin position="55"/>
        <end position="72"/>
    </location>
</feature>
<feature type="transmembrane region" description="Helical" evidence="7">
    <location>
        <begin position="159"/>
        <end position="179"/>
    </location>
</feature>
<reference evidence="9 10" key="1">
    <citation type="submission" date="2023-03" db="EMBL/GenBank/DDBJ databases">
        <title>Fodinicurvata sp. CAU 1616 isolated from sea sendiment.</title>
        <authorList>
            <person name="Kim W."/>
        </authorList>
    </citation>
    <scope>NUCLEOTIDE SEQUENCE [LARGE SCALE GENOMIC DNA]</scope>
    <source>
        <strain evidence="9 10">CAU 1616</strain>
    </source>
</reference>
<feature type="transmembrane region" description="Helical" evidence="7">
    <location>
        <begin position="258"/>
        <end position="279"/>
    </location>
</feature>
<evidence type="ECO:0000313" key="9">
    <source>
        <dbReference type="EMBL" id="MDF2097111.1"/>
    </source>
</evidence>
<feature type="transmembrane region" description="Helical" evidence="7">
    <location>
        <begin position="93"/>
        <end position="111"/>
    </location>
</feature>
<evidence type="ECO:0000256" key="3">
    <source>
        <dbReference type="ARBA" id="ARBA00022448"/>
    </source>
</evidence>
<dbReference type="Proteomes" id="UP001215503">
    <property type="component" value="Unassembled WGS sequence"/>
</dbReference>
<dbReference type="InterPro" id="IPR036259">
    <property type="entry name" value="MFS_trans_sf"/>
</dbReference>
<protein>
    <submittedName>
        <fullName evidence="9">MFS transporter</fullName>
    </submittedName>
</protein>
<feature type="transmembrane region" description="Helical" evidence="7">
    <location>
        <begin position="419"/>
        <end position="441"/>
    </location>
</feature>
<sequence length="460" mass="49198">MTALMRDWLDSLKIYADRRIATILCLGFASGLPAPLVFSNLSIWLRDAGVSRTDIGLFALVATPYAINFLWAPLIDKLPLPFLTRRFGRRRGWALFTQVWLMGALVVMSFTDPAISLFTMALAAIFVTASSATQDVVIDAYRIDILEPEKYGAGSAAAIWGWHLGGTLVGGAGGLYLAAAFGWNIAYLVLALAVGIGMAAVLLSPEPPFRPPEETVESERRATGWIHRQVGQKLGDALSWIYVATVAPFLDFMKRRGWLLILIFIFVFKLGDALLGRMSGVFYREMGFDLVAIADVSKVYGLGANAIGILIGGFLVHRLGTLRALFVGGVAAAVTNLTYSWLAVSGQSMTIFILAVVADNFTGGLATVAFVAYLSSLCNVAYTATQYALLASLGNLARIWFSASAGAMVDGLDGDWATFFVITAGVALIGLPLLLVIMKLFPEGSSPKRGAVPAESSATG</sequence>
<keyword evidence="6 7" id="KW-0472">Membrane</keyword>
<dbReference type="NCBIfam" id="TIGR00901">
    <property type="entry name" value="2A0125"/>
    <property type="match status" value="1"/>
</dbReference>
<feature type="transmembrane region" description="Helical" evidence="7">
    <location>
        <begin position="299"/>
        <end position="317"/>
    </location>
</feature>
<feature type="transmembrane region" description="Helical" evidence="7">
    <location>
        <begin position="20"/>
        <end position="43"/>
    </location>
</feature>
<proteinExistence type="inferred from homology"/>
<comment type="caution">
    <text evidence="9">The sequence shown here is derived from an EMBL/GenBank/DDBJ whole genome shotgun (WGS) entry which is preliminary data.</text>
</comment>
<comment type="subcellular location">
    <subcellularLocation>
        <location evidence="1">Membrane</location>
        <topology evidence="1">Multi-pass membrane protein</topology>
    </subcellularLocation>
</comment>
<keyword evidence="3" id="KW-0813">Transport</keyword>
<organism evidence="9 10">
    <name type="scientific">Aquibaculum arenosum</name>
    <dbReference type="NCBI Taxonomy" id="3032591"/>
    <lineage>
        <taxon>Bacteria</taxon>
        <taxon>Pseudomonadati</taxon>
        <taxon>Pseudomonadota</taxon>
        <taxon>Alphaproteobacteria</taxon>
        <taxon>Rhodospirillales</taxon>
        <taxon>Rhodovibrionaceae</taxon>
        <taxon>Aquibaculum</taxon>
    </lineage>
</organism>
<name>A0ABT5YQ65_9PROT</name>
<feature type="transmembrane region" description="Helical" evidence="7">
    <location>
        <begin position="350"/>
        <end position="375"/>
    </location>
</feature>
<dbReference type="InterPro" id="IPR011701">
    <property type="entry name" value="MFS"/>
</dbReference>
<evidence type="ECO:0000256" key="6">
    <source>
        <dbReference type="ARBA" id="ARBA00023136"/>
    </source>
</evidence>
<dbReference type="SUPFAM" id="SSF103473">
    <property type="entry name" value="MFS general substrate transporter"/>
    <property type="match status" value="1"/>
</dbReference>
<evidence type="ECO:0000256" key="5">
    <source>
        <dbReference type="ARBA" id="ARBA00022989"/>
    </source>
</evidence>
<dbReference type="PROSITE" id="PS50850">
    <property type="entry name" value="MFS"/>
    <property type="match status" value="1"/>
</dbReference>
<feature type="domain" description="Major facilitator superfamily (MFS) profile" evidence="8">
    <location>
        <begin position="19"/>
        <end position="442"/>
    </location>
</feature>
<comment type="similarity">
    <text evidence="2">Belongs to the major facilitator superfamily.</text>
</comment>
<feature type="transmembrane region" description="Helical" evidence="7">
    <location>
        <begin position="117"/>
        <end position="138"/>
    </location>
</feature>
<evidence type="ECO:0000256" key="4">
    <source>
        <dbReference type="ARBA" id="ARBA00022692"/>
    </source>
</evidence>
<accession>A0ABT5YQ65</accession>
<feature type="transmembrane region" description="Helical" evidence="7">
    <location>
        <begin position="185"/>
        <end position="203"/>
    </location>
</feature>
<dbReference type="PANTHER" id="PTHR12778:SF10">
    <property type="entry name" value="MAJOR FACILITATOR SUPERFAMILY DOMAIN-CONTAINING PROTEIN 3"/>
    <property type="match status" value="1"/>
</dbReference>
<evidence type="ECO:0000313" key="10">
    <source>
        <dbReference type="Proteomes" id="UP001215503"/>
    </source>
</evidence>
<keyword evidence="4 7" id="KW-0812">Transmembrane</keyword>
<dbReference type="RefSeq" id="WP_275823885.1">
    <property type="nucleotide sequence ID" value="NZ_JARHUD010000009.1"/>
</dbReference>
<dbReference type="InterPro" id="IPR020846">
    <property type="entry name" value="MFS_dom"/>
</dbReference>
<dbReference type="PANTHER" id="PTHR12778">
    <property type="entry name" value="SOLUTE CARRIER FAMILY 33 ACETYL-COA TRANSPORTER -RELATED"/>
    <property type="match status" value="1"/>
</dbReference>
<gene>
    <name evidence="9" type="ORF">P2G67_14105</name>
</gene>